<name>A0A914HP76_GLORO</name>
<evidence type="ECO:0000313" key="3">
    <source>
        <dbReference type="WBParaSite" id="Gr19_v10_g2951.t1"/>
    </source>
</evidence>
<keyword evidence="1" id="KW-0175">Coiled coil</keyword>
<dbReference type="AlphaFoldDB" id="A0A914HP76"/>
<proteinExistence type="predicted"/>
<evidence type="ECO:0000313" key="2">
    <source>
        <dbReference type="Proteomes" id="UP000887572"/>
    </source>
</evidence>
<dbReference type="WBParaSite" id="Gr19_v10_g2951.t1">
    <property type="protein sequence ID" value="Gr19_v10_g2951.t1"/>
    <property type="gene ID" value="Gr19_v10_g2951"/>
</dbReference>
<accession>A0A914HP76</accession>
<dbReference type="Proteomes" id="UP000887572">
    <property type="component" value="Unplaced"/>
</dbReference>
<protein>
    <submittedName>
        <fullName evidence="3">Uncharacterized protein</fullName>
    </submittedName>
</protein>
<organism evidence="2 3">
    <name type="scientific">Globodera rostochiensis</name>
    <name type="common">Golden nematode worm</name>
    <name type="synonym">Heterodera rostochiensis</name>
    <dbReference type="NCBI Taxonomy" id="31243"/>
    <lineage>
        <taxon>Eukaryota</taxon>
        <taxon>Metazoa</taxon>
        <taxon>Ecdysozoa</taxon>
        <taxon>Nematoda</taxon>
        <taxon>Chromadorea</taxon>
        <taxon>Rhabditida</taxon>
        <taxon>Tylenchina</taxon>
        <taxon>Tylenchomorpha</taxon>
        <taxon>Tylenchoidea</taxon>
        <taxon>Heteroderidae</taxon>
        <taxon>Heteroderinae</taxon>
        <taxon>Globodera</taxon>
    </lineage>
</organism>
<evidence type="ECO:0000256" key="1">
    <source>
        <dbReference type="SAM" id="Coils"/>
    </source>
</evidence>
<reference evidence="3" key="1">
    <citation type="submission" date="2022-11" db="UniProtKB">
        <authorList>
            <consortium name="WormBaseParasite"/>
        </authorList>
    </citation>
    <scope>IDENTIFICATION</scope>
</reference>
<sequence length="95" mass="11301">MEYWDAVQSLLPQQKRSNEREGQLNDILEQFVAVQNKKFEEQKRINKMLQKQMDELGNRLIRQQNRWDSAACHEVLALIEPDRLIVQYTGWNGSL</sequence>
<keyword evidence="2" id="KW-1185">Reference proteome</keyword>
<feature type="coiled-coil region" evidence="1">
    <location>
        <begin position="39"/>
        <end position="66"/>
    </location>
</feature>